<dbReference type="PANTHER" id="PTHR30595">
    <property type="entry name" value="GLPR-RELATED TRANSCRIPTIONAL REPRESSOR"/>
    <property type="match status" value="1"/>
</dbReference>
<dbReference type="AlphaFoldDB" id="A0A1H6RQ98"/>
<dbReference type="InterPro" id="IPR007421">
    <property type="entry name" value="Schlafen_AlbA_2_dom"/>
</dbReference>
<keyword evidence="2" id="KW-0547">Nucleotide-binding</keyword>
<dbReference type="GO" id="GO:0004386">
    <property type="term" value="F:helicase activity"/>
    <property type="evidence" value="ECO:0007669"/>
    <property type="project" value="UniProtKB-KW"/>
</dbReference>
<dbReference type="InterPro" id="IPR038461">
    <property type="entry name" value="Schlafen_AlbA_2_dom_sf"/>
</dbReference>
<dbReference type="RefSeq" id="WP_074731384.1">
    <property type="nucleotide sequence ID" value="NZ_FNYK01000008.1"/>
</dbReference>
<keyword evidence="2" id="KW-0067">ATP-binding</keyword>
<reference evidence="3" key="1">
    <citation type="submission" date="2016-10" db="EMBL/GenBank/DDBJ databases">
        <authorList>
            <person name="Varghese N."/>
        </authorList>
    </citation>
    <scope>NUCLEOTIDE SEQUENCE [LARGE SCALE GENOMIC DNA]</scope>
    <source>
        <strain evidence="3">DSM 20406</strain>
    </source>
</reference>
<dbReference type="Proteomes" id="UP000183028">
    <property type="component" value="Unassembled WGS sequence"/>
</dbReference>
<gene>
    <name evidence="2" type="ORF">SAMN04487834_100863</name>
</gene>
<dbReference type="InterPro" id="IPR036388">
    <property type="entry name" value="WH-like_DNA-bd_sf"/>
</dbReference>
<dbReference type="Gene3D" id="3.30.565.60">
    <property type="match status" value="1"/>
</dbReference>
<dbReference type="OrthoDB" id="9807907at2"/>
<dbReference type="InterPro" id="IPR038475">
    <property type="entry name" value="RecG_C_sf"/>
</dbReference>
<dbReference type="EMBL" id="FNYK01000008">
    <property type="protein sequence ID" value="SEI54000.1"/>
    <property type="molecule type" value="Genomic_DNA"/>
</dbReference>
<proteinExistence type="predicted"/>
<dbReference type="Gene3D" id="1.10.10.10">
    <property type="entry name" value="Winged helix-like DNA-binding domain superfamily/Winged helix DNA-binding domain"/>
    <property type="match status" value="1"/>
</dbReference>
<accession>A0A1H6RQ98</accession>
<dbReference type="Pfam" id="PF13749">
    <property type="entry name" value="HATPase_c_4"/>
    <property type="match status" value="1"/>
</dbReference>
<keyword evidence="2" id="KW-0347">Helicase</keyword>
<keyword evidence="3" id="KW-1185">Reference proteome</keyword>
<dbReference type="eggNOG" id="COG2865">
    <property type="taxonomic scope" value="Bacteria"/>
</dbReference>
<evidence type="ECO:0000259" key="1">
    <source>
        <dbReference type="Pfam" id="PF04326"/>
    </source>
</evidence>
<dbReference type="Gene3D" id="3.30.950.30">
    <property type="entry name" value="Schlafen, AAA domain"/>
    <property type="match status" value="1"/>
</dbReference>
<organism evidence="2 3">
    <name type="scientific">Sharpea azabuensis</name>
    <dbReference type="NCBI Taxonomy" id="322505"/>
    <lineage>
        <taxon>Bacteria</taxon>
        <taxon>Bacillati</taxon>
        <taxon>Bacillota</taxon>
        <taxon>Erysipelotrichia</taxon>
        <taxon>Erysipelotrichales</taxon>
        <taxon>Coprobacillaceae</taxon>
        <taxon>Sharpea</taxon>
    </lineage>
</organism>
<dbReference type="STRING" id="322505.SAMN04487836_1542"/>
<dbReference type="PANTHER" id="PTHR30595:SF6">
    <property type="entry name" value="SCHLAFEN ALBA-2 DOMAIN-CONTAINING PROTEIN"/>
    <property type="match status" value="1"/>
</dbReference>
<keyword evidence="2" id="KW-0378">Hydrolase</keyword>
<feature type="domain" description="Schlafen AlbA-2" evidence="1">
    <location>
        <begin position="3"/>
        <end position="119"/>
    </location>
</feature>
<dbReference type="Pfam" id="PF04326">
    <property type="entry name" value="SLFN_AlbA_2"/>
    <property type="match status" value="1"/>
</dbReference>
<evidence type="ECO:0000313" key="3">
    <source>
        <dbReference type="Proteomes" id="UP000183028"/>
    </source>
</evidence>
<evidence type="ECO:0000313" key="2">
    <source>
        <dbReference type="EMBL" id="SEI54000.1"/>
    </source>
</evidence>
<name>A0A1H6RQ98_9FIRM</name>
<protein>
    <submittedName>
        <fullName evidence="2">ATP-dependent DNA helicase RecG</fullName>
    </submittedName>
</protein>
<sequence length="419" mass="48359">MEENTYLEFKRQYTDNIKKEIVSFLNAGGGKIIIGVDDEGRVVGVEDLDDCMLRIINSVRGISPDAMSFVSVQPVVKAGKTCIEVVIEVGTNRPYYLRKAGMISRGVYMRIGPSCQPMSQESIMKMIEDYGVGHFEENRSLEQKLTFHTLNKKMAKMNMPFDRDILLNMRILDDVDQYTNLGLLLSDQNPFTTKAVYIQSSSQTDLDSRREFTGSLLKQLDDAFQYLSSYNKDHSYPQMALWEVLTNMFIHRDYTKRGSNYIYIYNDHMEFRSRGQLIDGISLETVRVGFSESRNRYLAEFFYHLQLTDSYGTGIHKILDGFDDDHEPLFVEVPGEFVVTLYNMHFSPNKKGREDNDNGEEKLLVYLKKHPFITRLKCEQVLDCGPTKSYRVLSRLVEKGKVKKIGNGRNTKYALKNER</sequence>